<protein>
    <recommendedName>
        <fullName evidence="8">FAD dependent oxidoreductase domain-containing protein</fullName>
    </recommendedName>
</protein>
<comment type="similarity">
    <text evidence="2">Belongs to the DAMOX/DASOX family.</text>
</comment>
<keyword evidence="3" id="KW-0285">Flavoprotein</keyword>
<dbReference type="InterPro" id="IPR023209">
    <property type="entry name" value="DAO"/>
</dbReference>
<dbReference type="GO" id="GO:0003884">
    <property type="term" value="F:D-amino-acid oxidase activity"/>
    <property type="evidence" value="ECO:0007669"/>
    <property type="project" value="InterPro"/>
</dbReference>
<evidence type="ECO:0000256" key="7">
    <source>
        <dbReference type="SAM" id="SignalP"/>
    </source>
</evidence>
<organism evidence="9 10">
    <name type="scientific">Ogataea polymorpha</name>
    <dbReference type="NCBI Taxonomy" id="460523"/>
    <lineage>
        <taxon>Eukaryota</taxon>
        <taxon>Fungi</taxon>
        <taxon>Dikarya</taxon>
        <taxon>Ascomycota</taxon>
        <taxon>Saccharomycotina</taxon>
        <taxon>Pichiomycetes</taxon>
        <taxon>Pichiales</taxon>
        <taxon>Pichiaceae</taxon>
        <taxon>Ogataea</taxon>
    </lineage>
</organism>
<evidence type="ECO:0000259" key="8">
    <source>
        <dbReference type="Pfam" id="PF01266"/>
    </source>
</evidence>
<reference evidence="9" key="2">
    <citation type="submission" date="2021-01" db="EMBL/GenBank/DDBJ databases">
        <authorList>
            <person name="Schikora-Tamarit M.A."/>
        </authorList>
    </citation>
    <scope>NUCLEOTIDE SEQUENCE</scope>
    <source>
        <strain evidence="9">NCAIM Y.01608</strain>
    </source>
</reference>
<dbReference type="AlphaFoldDB" id="A0A9P8NSB4"/>
<sequence length="347" mass="38543">MTKSIVVVGAGVVGLTCAYQLAEEGYDVTIVAKHLPSTSIADSQYTSPWAGAHFRPFPAKTPEEYRDSKLTRSTFQVFKRLAATFPESSIRFMPGTDFMERNDPMYENVSAGYAEGIENFKVLPKSSLPDGVKFGATYNAWCMNSPMYIQFLERRLEMYYKVKFMQESLGSLQQVAKLFPGATIVNCSGRGLTYYGGYDPATYPIRGQTLLVKSPKDCPYNSETVTYQLEDGSFCFVIPRPLDGGVILGGTKQVGDLYSQVRDADTQKLMENGKKRFPELLIDGEFQIKRINVGFRPARHGGVRIEREVVDGTEVVHCYGFGGSGYEMSWGAGQKVVELVKSAKSKL</sequence>
<feature type="chain" id="PRO_5040411087" description="FAD dependent oxidoreductase domain-containing protein" evidence="7">
    <location>
        <begin position="19"/>
        <end position="347"/>
    </location>
</feature>
<dbReference type="Proteomes" id="UP000788993">
    <property type="component" value="Unassembled WGS sequence"/>
</dbReference>
<keyword evidence="5" id="KW-0560">Oxidoreductase</keyword>
<keyword evidence="4 6" id="KW-0274">FAD</keyword>
<dbReference type="EMBL" id="JAEUBD010001571">
    <property type="protein sequence ID" value="KAH3659053.1"/>
    <property type="molecule type" value="Genomic_DNA"/>
</dbReference>
<dbReference type="GO" id="GO:0071949">
    <property type="term" value="F:FAD binding"/>
    <property type="evidence" value="ECO:0007669"/>
    <property type="project" value="InterPro"/>
</dbReference>
<keyword evidence="10" id="KW-1185">Reference proteome</keyword>
<evidence type="ECO:0000256" key="5">
    <source>
        <dbReference type="ARBA" id="ARBA00023002"/>
    </source>
</evidence>
<dbReference type="SUPFAM" id="SSF54373">
    <property type="entry name" value="FAD-linked reductases, C-terminal domain"/>
    <property type="match status" value="1"/>
</dbReference>
<feature type="signal peptide" evidence="7">
    <location>
        <begin position="1"/>
        <end position="18"/>
    </location>
</feature>
<evidence type="ECO:0000256" key="1">
    <source>
        <dbReference type="ARBA" id="ARBA00001974"/>
    </source>
</evidence>
<dbReference type="PANTHER" id="PTHR11530">
    <property type="entry name" value="D-AMINO ACID OXIDASE"/>
    <property type="match status" value="1"/>
</dbReference>
<dbReference type="Pfam" id="PF01266">
    <property type="entry name" value="DAO"/>
    <property type="match status" value="1"/>
</dbReference>
<evidence type="ECO:0000313" key="9">
    <source>
        <dbReference type="EMBL" id="KAH3659053.1"/>
    </source>
</evidence>
<evidence type="ECO:0000256" key="3">
    <source>
        <dbReference type="ARBA" id="ARBA00022630"/>
    </source>
</evidence>
<gene>
    <name evidence="9" type="ORF">OGATHE_006779</name>
</gene>
<feature type="domain" description="FAD dependent oxidoreductase" evidence="8">
    <location>
        <begin position="5"/>
        <end position="339"/>
    </location>
</feature>
<feature type="binding site" evidence="6">
    <location>
        <position position="296"/>
    </location>
    <ligand>
        <name>D-dopa</name>
        <dbReference type="ChEBI" id="CHEBI:149689"/>
    </ligand>
</feature>
<evidence type="ECO:0000256" key="4">
    <source>
        <dbReference type="ARBA" id="ARBA00022827"/>
    </source>
</evidence>
<dbReference type="PIRSF" id="PIRSF000189">
    <property type="entry name" value="D-aa_oxidase"/>
    <property type="match status" value="1"/>
</dbReference>
<proteinExistence type="inferred from homology"/>
<evidence type="ECO:0000256" key="2">
    <source>
        <dbReference type="ARBA" id="ARBA00006730"/>
    </source>
</evidence>
<dbReference type="SUPFAM" id="SSF51971">
    <property type="entry name" value="Nucleotide-binding domain"/>
    <property type="match status" value="1"/>
</dbReference>
<dbReference type="Gene3D" id="3.30.9.10">
    <property type="entry name" value="D-Amino Acid Oxidase, subunit A, domain 2"/>
    <property type="match status" value="1"/>
</dbReference>
<dbReference type="InterPro" id="IPR006076">
    <property type="entry name" value="FAD-dep_OxRdtase"/>
</dbReference>
<feature type="binding site" evidence="6">
    <location>
        <position position="323"/>
    </location>
    <ligand>
        <name>D-dopa</name>
        <dbReference type="ChEBI" id="CHEBI:149689"/>
    </ligand>
</feature>
<dbReference type="PANTHER" id="PTHR11530:SF26">
    <property type="entry name" value="FAD DEPENDENT OXIDOREDUCTASE SUPERFAMILY (AFU_ORTHOLOGUE AFUA_5G13940)"/>
    <property type="match status" value="1"/>
</dbReference>
<evidence type="ECO:0000313" key="10">
    <source>
        <dbReference type="Proteomes" id="UP000788993"/>
    </source>
</evidence>
<feature type="binding site" evidence="6">
    <location>
        <begin position="46"/>
        <end position="47"/>
    </location>
    <ligand>
        <name>FAD</name>
        <dbReference type="ChEBI" id="CHEBI:57692"/>
    </ligand>
</feature>
<keyword evidence="7" id="KW-0732">Signal</keyword>
<dbReference type="GO" id="GO:0005737">
    <property type="term" value="C:cytoplasm"/>
    <property type="evidence" value="ECO:0007669"/>
    <property type="project" value="TreeGrafter"/>
</dbReference>
<dbReference type="Gene3D" id="3.40.50.720">
    <property type="entry name" value="NAD(P)-binding Rossmann-like Domain"/>
    <property type="match status" value="1"/>
</dbReference>
<reference evidence="9" key="1">
    <citation type="journal article" date="2021" name="Open Biol.">
        <title>Shared evolutionary footprints suggest mitochondrial oxidative damage underlies multiple complex I losses in fungi.</title>
        <authorList>
            <person name="Schikora-Tamarit M.A."/>
            <person name="Marcet-Houben M."/>
            <person name="Nosek J."/>
            <person name="Gabaldon T."/>
        </authorList>
    </citation>
    <scope>NUCLEOTIDE SEQUENCE</scope>
    <source>
        <strain evidence="9">NCAIM Y.01608</strain>
    </source>
</reference>
<name>A0A9P8NSB4_9ASCO</name>
<dbReference type="GO" id="GO:0019478">
    <property type="term" value="P:D-amino acid catabolic process"/>
    <property type="evidence" value="ECO:0007669"/>
    <property type="project" value="TreeGrafter"/>
</dbReference>
<accession>A0A9P8NSB4</accession>
<comment type="cofactor">
    <cofactor evidence="1 6">
        <name>FAD</name>
        <dbReference type="ChEBI" id="CHEBI:57692"/>
    </cofactor>
</comment>
<evidence type="ECO:0000256" key="6">
    <source>
        <dbReference type="PIRSR" id="PIRSR000189-1"/>
    </source>
</evidence>
<comment type="caution">
    <text evidence="9">The sequence shown here is derived from an EMBL/GenBank/DDBJ whole genome shotgun (WGS) entry which is preliminary data.</text>
</comment>